<dbReference type="EMBL" id="JARKHS020033617">
    <property type="protein sequence ID" value="KAK8758889.1"/>
    <property type="molecule type" value="Genomic_DNA"/>
</dbReference>
<reference evidence="1 2" key="1">
    <citation type="journal article" date="2023" name="Arcadia Sci">
        <title>De novo assembly of a long-read Amblyomma americanum tick genome.</title>
        <authorList>
            <person name="Chou S."/>
            <person name="Poskanzer K.E."/>
            <person name="Rollins M."/>
            <person name="Thuy-Boun P.S."/>
        </authorList>
    </citation>
    <scope>NUCLEOTIDE SEQUENCE [LARGE SCALE GENOMIC DNA]</scope>
    <source>
        <strain evidence="1">F_SG_1</strain>
        <tissue evidence="1">Salivary glands</tissue>
    </source>
</reference>
<accession>A0AAQ4D8U9</accession>
<keyword evidence="2" id="KW-1185">Reference proteome</keyword>
<evidence type="ECO:0000313" key="1">
    <source>
        <dbReference type="EMBL" id="KAK8758889.1"/>
    </source>
</evidence>
<gene>
    <name evidence="1" type="ORF">V5799_003478</name>
</gene>
<sequence length="259" mass="28190">MLLDTLVDLALDTPPSVQHSAVSGALRKVCFFGSLLVEPLQRTGVSQQSPARTVREAKKMSNFVVFESHLLSQKSVFLLSPAGRLMDASEEQDPAESPQWKRVIILLEMIQSRKSIEEVMLLVGPLYALLKRSLELGKSPHAEYIPAAVRADGPAGAWPVGTPPRTCFPGQVPAHLPEFPGPAACPGLAQPYRPPLPRGGSAQRDISVHLHGGPAFSGRMTTAASRRSCRPSRLSCLPCCKPAPERASQLRPQRAQWRR</sequence>
<protein>
    <submittedName>
        <fullName evidence="1">Uncharacterized protein</fullName>
    </submittedName>
</protein>
<organism evidence="1 2">
    <name type="scientific">Amblyomma americanum</name>
    <name type="common">Lone star tick</name>
    <dbReference type="NCBI Taxonomy" id="6943"/>
    <lineage>
        <taxon>Eukaryota</taxon>
        <taxon>Metazoa</taxon>
        <taxon>Ecdysozoa</taxon>
        <taxon>Arthropoda</taxon>
        <taxon>Chelicerata</taxon>
        <taxon>Arachnida</taxon>
        <taxon>Acari</taxon>
        <taxon>Parasitiformes</taxon>
        <taxon>Ixodida</taxon>
        <taxon>Ixodoidea</taxon>
        <taxon>Ixodidae</taxon>
        <taxon>Amblyomminae</taxon>
        <taxon>Amblyomma</taxon>
    </lineage>
</organism>
<evidence type="ECO:0000313" key="2">
    <source>
        <dbReference type="Proteomes" id="UP001321473"/>
    </source>
</evidence>
<dbReference type="Proteomes" id="UP001321473">
    <property type="component" value="Unassembled WGS sequence"/>
</dbReference>
<comment type="caution">
    <text evidence="1">The sequence shown here is derived from an EMBL/GenBank/DDBJ whole genome shotgun (WGS) entry which is preliminary data.</text>
</comment>
<name>A0AAQ4D8U9_AMBAM</name>
<proteinExistence type="predicted"/>
<dbReference type="AlphaFoldDB" id="A0AAQ4D8U9"/>